<dbReference type="SMART" id="SM00220">
    <property type="entry name" value="S_TKc"/>
    <property type="match status" value="1"/>
</dbReference>
<feature type="region of interest" description="Disordered" evidence="9">
    <location>
        <begin position="229"/>
        <end position="250"/>
    </location>
</feature>
<name>A0A830D950_9LAMI</name>
<dbReference type="InterPro" id="IPR011009">
    <property type="entry name" value="Kinase-like_dom_sf"/>
</dbReference>
<comment type="catalytic activity">
    <reaction evidence="8">
        <text>L-seryl-[protein] + ATP = O-phospho-L-seryl-[protein] + ADP + H(+)</text>
        <dbReference type="Rhea" id="RHEA:17989"/>
        <dbReference type="Rhea" id="RHEA-COMP:9863"/>
        <dbReference type="Rhea" id="RHEA-COMP:11604"/>
        <dbReference type="ChEBI" id="CHEBI:15378"/>
        <dbReference type="ChEBI" id="CHEBI:29999"/>
        <dbReference type="ChEBI" id="CHEBI:30616"/>
        <dbReference type="ChEBI" id="CHEBI:83421"/>
        <dbReference type="ChEBI" id="CHEBI:456216"/>
        <dbReference type="EC" id="2.7.11.1"/>
    </reaction>
</comment>
<comment type="caution">
    <text evidence="11">The sequence shown here is derived from an EMBL/GenBank/DDBJ whole genome shotgun (WGS) entry which is preliminary data.</text>
</comment>
<keyword evidence="12" id="KW-1185">Reference proteome</keyword>
<dbReference type="GO" id="GO:0004674">
    <property type="term" value="F:protein serine/threonine kinase activity"/>
    <property type="evidence" value="ECO:0007669"/>
    <property type="project" value="UniProtKB-KW"/>
</dbReference>
<evidence type="ECO:0000256" key="9">
    <source>
        <dbReference type="SAM" id="MobiDB-lite"/>
    </source>
</evidence>
<dbReference type="Gene3D" id="1.10.510.10">
    <property type="entry name" value="Transferase(Phosphotransferase) domain 1"/>
    <property type="match status" value="2"/>
</dbReference>
<sequence length="250" mass="28661">MKPENILVQQSGHVTLTDFDLSRDLAHRKLPDYNLVFLSDQEEEKPATRRNLTRFITLKRDKNALNSNCVLKKANSARVSPVSSERSNSFVGTDEYVAPEIIRGDGHEFAVDWWALGVLCYEMLFGATPFRGRNRKETYRNILFAEPAFVGKPNALTGLIRRLLEKDPTRRLGYRGGASEIKEHEFFRGLRWDLVTEISRPPFLPSDDETETRGGGMYIWEYFEKLNSTPSSLWSPSPENSRYNGSFADF</sequence>
<dbReference type="AlphaFoldDB" id="A0A830D950"/>
<dbReference type="Proteomes" id="UP000653305">
    <property type="component" value="Unassembled WGS sequence"/>
</dbReference>
<evidence type="ECO:0000256" key="4">
    <source>
        <dbReference type="ARBA" id="ARBA00022741"/>
    </source>
</evidence>
<evidence type="ECO:0000256" key="1">
    <source>
        <dbReference type="ARBA" id="ARBA00012513"/>
    </source>
</evidence>
<keyword evidence="5 11" id="KW-0418">Kinase</keyword>
<dbReference type="Pfam" id="PF00069">
    <property type="entry name" value="Pkinase"/>
    <property type="match status" value="1"/>
</dbReference>
<keyword evidence="2" id="KW-0723">Serine/threonine-protein kinase</keyword>
<dbReference type="GO" id="GO:0005524">
    <property type="term" value="F:ATP binding"/>
    <property type="evidence" value="ECO:0007669"/>
    <property type="project" value="UniProtKB-KW"/>
</dbReference>
<dbReference type="SUPFAM" id="SSF56112">
    <property type="entry name" value="Protein kinase-like (PK-like)"/>
    <property type="match status" value="1"/>
</dbReference>
<organism evidence="11 12">
    <name type="scientific">Phtheirospermum japonicum</name>
    <dbReference type="NCBI Taxonomy" id="374723"/>
    <lineage>
        <taxon>Eukaryota</taxon>
        <taxon>Viridiplantae</taxon>
        <taxon>Streptophyta</taxon>
        <taxon>Embryophyta</taxon>
        <taxon>Tracheophyta</taxon>
        <taxon>Spermatophyta</taxon>
        <taxon>Magnoliopsida</taxon>
        <taxon>eudicotyledons</taxon>
        <taxon>Gunneridae</taxon>
        <taxon>Pentapetalae</taxon>
        <taxon>asterids</taxon>
        <taxon>lamiids</taxon>
        <taxon>Lamiales</taxon>
        <taxon>Orobanchaceae</taxon>
        <taxon>Orobanchaceae incertae sedis</taxon>
        <taxon>Phtheirospermum</taxon>
    </lineage>
</organism>
<feature type="compositionally biased region" description="Polar residues" evidence="9">
    <location>
        <begin position="229"/>
        <end position="244"/>
    </location>
</feature>
<comment type="catalytic activity">
    <reaction evidence="7">
        <text>L-threonyl-[protein] + ATP = O-phospho-L-threonyl-[protein] + ADP + H(+)</text>
        <dbReference type="Rhea" id="RHEA:46608"/>
        <dbReference type="Rhea" id="RHEA-COMP:11060"/>
        <dbReference type="Rhea" id="RHEA-COMP:11605"/>
        <dbReference type="ChEBI" id="CHEBI:15378"/>
        <dbReference type="ChEBI" id="CHEBI:30013"/>
        <dbReference type="ChEBI" id="CHEBI:30616"/>
        <dbReference type="ChEBI" id="CHEBI:61977"/>
        <dbReference type="ChEBI" id="CHEBI:456216"/>
        <dbReference type="EC" id="2.7.11.1"/>
    </reaction>
</comment>
<dbReference type="OrthoDB" id="432483at2759"/>
<evidence type="ECO:0000256" key="8">
    <source>
        <dbReference type="ARBA" id="ARBA00048679"/>
    </source>
</evidence>
<evidence type="ECO:0000256" key="5">
    <source>
        <dbReference type="ARBA" id="ARBA00022777"/>
    </source>
</evidence>
<protein>
    <recommendedName>
        <fullName evidence="1">non-specific serine/threonine protein kinase</fullName>
        <ecNumber evidence="1">2.7.11.1</ecNumber>
    </recommendedName>
</protein>
<evidence type="ECO:0000256" key="2">
    <source>
        <dbReference type="ARBA" id="ARBA00022527"/>
    </source>
</evidence>
<evidence type="ECO:0000259" key="10">
    <source>
        <dbReference type="PROSITE" id="PS50011"/>
    </source>
</evidence>
<accession>A0A830D950</accession>
<dbReference type="EC" id="2.7.11.1" evidence="1"/>
<dbReference type="PANTHER" id="PTHR45637">
    <property type="entry name" value="FLIPPASE KINASE 1-RELATED"/>
    <property type="match status" value="1"/>
</dbReference>
<evidence type="ECO:0000256" key="7">
    <source>
        <dbReference type="ARBA" id="ARBA00047899"/>
    </source>
</evidence>
<dbReference type="InterPro" id="IPR000719">
    <property type="entry name" value="Prot_kinase_dom"/>
</dbReference>
<feature type="domain" description="Protein kinase" evidence="10">
    <location>
        <begin position="1"/>
        <end position="187"/>
    </location>
</feature>
<gene>
    <name evidence="11" type="ORF">PHJA_002972700</name>
</gene>
<evidence type="ECO:0000256" key="3">
    <source>
        <dbReference type="ARBA" id="ARBA00022679"/>
    </source>
</evidence>
<dbReference type="EMBL" id="BMAC01004291">
    <property type="protein sequence ID" value="GFQ08287.1"/>
    <property type="molecule type" value="Genomic_DNA"/>
</dbReference>
<evidence type="ECO:0000313" key="12">
    <source>
        <dbReference type="Proteomes" id="UP000653305"/>
    </source>
</evidence>
<reference evidence="11" key="1">
    <citation type="submission" date="2020-07" db="EMBL/GenBank/DDBJ databases">
        <title>Ethylene signaling mediates host invasion by parasitic plants.</title>
        <authorList>
            <person name="Yoshida S."/>
        </authorList>
    </citation>
    <scope>NUCLEOTIDE SEQUENCE</scope>
    <source>
        <strain evidence="11">Okayama</strain>
    </source>
</reference>
<dbReference type="PROSITE" id="PS50011">
    <property type="entry name" value="PROTEIN_KINASE_DOM"/>
    <property type="match status" value="1"/>
</dbReference>
<evidence type="ECO:0000256" key="6">
    <source>
        <dbReference type="ARBA" id="ARBA00022840"/>
    </source>
</evidence>
<keyword evidence="4" id="KW-0547">Nucleotide-binding</keyword>
<keyword evidence="6" id="KW-0067">ATP-binding</keyword>
<evidence type="ECO:0000313" key="11">
    <source>
        <dbReference type="EMBL" id="GFQ08287.1"/>
    </source>
</evidence>
<proteinExistence type="predicted"/>
<dbReference type="FunFam" id="1.10.510.10:FF:000312">
    <property type="entry name" value="Serine/threonine-protein kinase OXI1"/>
    <property type="match status" value="1"/>
</dbReference>
<keyword evidence="3" id="KW-0808">Transferase</keyword>